<dbReference type="EMBL" id="MU273474">
    <property type="protein sequence ID" value="KAI0036233.1"/>
    <property type="molecule type" value="Genomic_DNA"/>
</dbReference>
<keyword evidence="2" id="KW-1185">Reference proteome</keyword>
<reference evidence="1" key="2">
    <citation type="journal article" date="2022" name="New Phytol.">
        <title>Evolutionary transition to the ectomycorrhizal habit in the genomes of a hyperdiverse lineage of mushroom-forming fungi.</title>
        <authorList>
            <person name="Looney B."/>
            <person name="Miyauchi S."/>
            <person name="Morin E."/>
            <person name="Drula E."/>
            <person name="Courty P.E."/>
            <person name="Kohler A."/>
            <person name="Kuo A."/>
            <person name="LaButti K."/>
            <person name="Pangilinan J."/>
            <person name="Lipzen A."/>
            <person name="Riley R."/>
            <person name="Andreopoulos W."/>
            <person name="He G."/>
            <person name="Johnson J."/>
            <person name="Nolan M."/>
            <person name="Tritt A."/>
            <person name="Barry K.W."/>
            <person name="Grigoriev I.V."/>
            <person name="Nagy L.G."/>
            <person name="Hibbett D."/>
            <person name="Henrissat B."/>
            <person name="Matheny P.B."/>
            <person name="Labbe J."/>
            <person name="Martin F.M."/>
        </authorList>
    </citation>
    <scope>NUCLEOTIDE SEQUENCE</scope>
    <source>
        <strain evidence="1">EC-137</strain>
    </source>
</reference>
<accession>A0ACB8QXG9</accession>
<evidence type="ECO:0000313" key="2">
    <source>
        <dbReference type="Proteomes" id="UP000814128"/>
    </source>
</evidence>
<sequence>MSSSLVPLSRASRSIRGILPSSLITVRSIHLLSKTGIASACRAEASVSALSLPSCRHFSFTAQSRTATATSLASDVDDSRAATESIEDENATFEGFKDRLHPAVYKALVVKPFKLKTPSPVQAAVFDMLPGIAEPYKEGITGDRDLLVKAKTGTGKTIGFLVPAIQNRLAAIENVGKDAASPHERRRLVQEYARHTVGTLVISPTRELATQIATEAQKLCEHTDLGVKLFTGGASRVMQLRNFRQGTPDIVVSTPGRLADFLENESDVKEALESLNVLVLDEADTLLHMGFRQEIENILTFLPDAPERQTFMFSATMPPAVMQVARQALSPQHKFLDIVPPKDHSPVHAHIPQYHTLLDSAAQQIPHILRLIAHDQLSNPGKSKVIVFFQTTKMTQLFSTMLRELKRETLPAGHGSRFYEIHSKKAQSSRDNASNEFRNDRSGASVLVTSDVSARGVDYPGVTRVIQVGVPAGREQYIHRVGRTGRAGMSGRGDFVLLPHERKFISSVLSDVPINHLSAKELEEATRELAAKHDDDPKAFMSSARSGTSASAPARFAPKVQNVVEGMPQIVNDFFDRLDPEAVREVFVATLGFYSTTIDDLHVSRGEVLEGMREWATEGLGLAEPPHVSEAMLKKIGMSSDGEPRQYSDRRRFVGSRTPFGMRSGGAFGERSGGGNNTRTSYGMKRGTSPREREWTRERSDRRDSALWMDRGHAGSRR</sequence>
<evidence type="ECO:0000313" key="1">
    <source>
        <dbReference type="EMBL" id="KAI0036233.1"/>
    </source>
</evidence>
<protein>
    <submittedName>
        <fullName evidence="1">DEAD-domain-containing protein</fullName>
    </submittedName>
</protein>
<gene>
    <name evidence="1" type="ORF">K488DRAFT_41716</name>
</gene>
<name>A0ACB8QXG9_9AGAM</name>
<organism evidence="1 2">
    <name type="scientific">Vararia minispora EC-137</name>
    <dbReference type="NCBI Taxonomy" id="1314806"/>
    <lineage>
        <taxon>Eukaryota</taxon>
        <taxon>Fungi</taxon>
        <taxon>Dikarya</taxon>
        <taxon>Basidiomycota</taxon>
        <taxon>Agaricomycotina</taxon>
        <taxon>Agaricomycetes</taxon>
        <taxon>Russulales</taxon>
        <taxon>Lachnocladiaceae</taxon>
        <taxon>Vararia</taxon>
    </lineage>
</organism>
<comment type="caution">
    <text evidence="1">The sequence shown here is derived from an EMBL/GenBank/DDBJ whole genome shotgun (WGS) entry which is preliminary data.</text>
</comment>
<dbReference type="Proteomes" id="UP000814128">
    <property type="component" value="Unassembled WGS sequence"/>
</dbReference>
<proteinExistence type="predicted"/>
<reference evidence="1" key="1">
    <citation type="submission" date="2021-02" db="EMBL/GenBank/DDBJ databases">
        <authorList>
            <consortium name="DOE Joint Genome Institute"/>
            <person name="Ahrendt S."/>
            <person name="Looney B.P."/>
            <person name="Miyauchi S."/>
            <person name="Morin E."/>
            <person name="Drula E."/>
            <person name="Courty P.E."/>
            <person name="Chicoki N."/>
            <person name="Fauchery L."/>
            <person name="Kohler A."/>
            <person name="Kuo A."/>
            <person name="Labutti K."/>
            <person name="Pangilinan J."/>
            <person name="Lipzen A."/>
            <person name="Riley R."/>
            <person name="Andreopoulos W."/>
            <person name="He G."/>
            <person name="Johnson J."/>
            <person name="Barry K.W."/>
            <person name="Grigoriev I.V."/>
            <person name="Nagy L."/>
            <person name="Hibbett D."/>
            <person name="Henrissat B."/>
            <person name="Matheny P.B."/>
            <person name="Labbe J."/>
            <person name="Martin F."/>
        </authorList>
    </citation>
    <scope>NUCLEOTIDE SEQUENCE</scope>
    <source>
        <strain evidence="1">EC-137</strain>
    </source>
</reference>